<protein>
    <submittedName>
        <fullName evidence="4">Toxin co-regulated pilus biosynthesis protein CofC</fullName>
    </submittedName>
</protein>
<geneLocation type="plasmid" evidence="4">
    <name>pEntYN10</name>
</geneLocation>
<feature type="region of interest" description="Disordered" evidence="1">
    <location>
        <begin position="23"/>
        <end position="49"/>
    </location>
</feature>
<feature type="signal peptide" evidence="2">
    <location>
        <begin position="1"/>
        <end position="19"/>
    </location>
</feature>
<dbReference type="Gene3D" id="3.55.50.70">
    <property type="match status" value="1"/>
</dbReference>
<dbReference type="Pfam" id="PF10671">
    <property type="entry name" value="TcpQ"/>
    <property type="match status" value="1"/>
</dbReference>
<keyword evidence="2" id="KW-0732">Signal</keyword>
<gene>
    <name evidence="4" type="primary">cofC</name>
</gene>
<dbReference type="RefSeq" id="WP_024171393.1">
    <property type="nucleotide sequence ID" value="NZ_AP014654.1"/>
</dbReference>
<organism evidence="4">
    <name type="scientific">Escherichia coli O169:H41</name>
    <dbReference type="NCBI Taxonomy" id="1446701"/>
    <lineage>
        <taxon>Bacteria</taxon>
        <taxon>Pseudomonadati</taxon>
        <taxon>Pseudomonadota</taxon>
        <taxon>Gammaproteobacteria</taxon>
        <taxon>Enterobacterales</taxon>
        <taxon>Enterobacteriaceae</taxon>
        <taxon>Escherichia</taxon>
    </lineage>
</organism>
<feature type="chain" id="PRO_5006615501" evidence="2">
    <location>
        <begin position="20"/>
        <end position="139"/>
    </location>
</feature>
<dbReference type="EMBL" id="AP014654">
    <property type="protein sequence ID" value="BAT57068.1"/>
    <property type="molecule type" value="Genomic_DNA"/>
</dbReference>
<keyword evidence="4" id="KW-0614">Plasmid</keyword>
<name>A0A0S3PN26_ECOLX</name>
<evidence type="ECO:0000256" key="1">
    <source>
        <dbReference type="SAM" id="MobiDB-lite"/>
    </source>
</evidence>
<sequence>MRFTWGIIFLLASVSLETAASPVAPDKMNGPRSPFSIDRQVKSDTSESRADIYSKDSGCLLTLNENALLSQEVKKWAENKGYKLLWKSEKDYIIYKQVQFNGKSSEEVLRLLGELFSSEQYGLVVKLYSGNNVLVVESQ</sequence>
<proteinExistence type="predicted"/>
<evidence type="ECO:0000259" key="3">
    <source>
        <dbReference type="Pfam" id="PF10671"/>
    </source>
</evidence>
<feature type="compositionally biased region" description="Basic and acidic residues" evidence="1">
    <location>
        <begin position="39"/>
        <end position="49"/>
    </location>
</feature>
<evidence type="ECO:0000313" key="4">
    <source>
        <dbReference type="EMBL" id="BAT57068.1"/>
    </source>
</evidence>
<dbReference type="AlphaFoldDB" id="A0A0S3PN26"/>
<feature type="domain" description="Toxin co-regulated pilus biosynthesis protein Q C-terminal" evidence="3">
    <location>
        <begin position="66"/>
        <end position="138"/>
    </location>
</feature>
<reference evidence="4" key="1">
    <citation type="journal article" date="2015" name="Virulence">
        <title>Characterization of unstable pEntYN10 from enterotoxigenic Escherichia coli (ETEC) O169:H41.</title>
        <authorList>
            <person name="Ban E."/>
            <person name="Yoshida Y."/>
            <person name="Wakushima M."/>
            <person name="Wajima T."/>
            <person name="Hamabata T."/>
            <person name="Ichikawa N."/>
            <person name="Abe H."/>
            <person name="Horiguchi Y."/>
            <person name="Hara-Kudo Y."/>
            <person name="Kage-Nakadai E."/>
            <person name="Yamamoto T."/>
            <person name="Wada T."/>
            <person name="Nishikawa Y."/>
        </authorList>
    </citation>
    <scope>NUCLEOTIDE SEQUENCE</scope>
    <source>
        <strain evidence="4">O169:H41</strain>
        <plasmid evidence="4">pEntYN10</plasmid>
    </source>
</reference>
<accession>A0A0S3PN26</accession>
<dbReference type="InterPro" id="IPR018927">
    <property type="entry name" value="Pilus_synth_Q_C"/>
</dbReference>
<evidence type="ECO:0000256" key="2">
    <source>
        <dbReference type="SAM" id="SignalP"/>
    </source>
</evidence>